<dbReference type="InterPro" id="IPR044946">
    <property type="entry name" value="Restrct_endonuc_typeI_TRD_sf"/>
</dbReference>
<evidence type="ECO:0000256" key="1">
    <source>
        <dbReference type="ARBA" id="ARBA00010923"/>
    </source>
</evidence>
<protein>
    <recommendedName>
        <fullName evidence="4">Type I restriction modification DNA specificity domain-containing protein</fullName>
    </recommendedName>
</protein>
<reference evidence="5 6" key="1">
    <citation type="journal article" date="2015" name="Nature">
        <title>rRNA introns, odd ribosomes, and small enigmatic genomes across a large radiation of phyla.</title>
        <authorList>
            <person name="Brown C.T."/>
            <person name="Hug L.A."/>
            <person name="Thomas B.C."/>
            <person name="Sharon I."/>
            <person name="Castelle C.J."/>
            <person name="Singh A."/>
            <person name="Wilkins M.J."/>
            <person name="Williams K.H."/>
            <person name="Banfield J.F."/>
        </authorList>
    </citation>
    <scope>NUCLEOTIDE SEQUENCE [LARGE SCALE GENOMIC DNA]</scope>
</reference>
<feature type="domain" description="Type I restriction modification DNA specificity" evidence="4">
    <location>
        <begin position="45"/>
        <end position="180"/>
    </location>
</feature>
<dbReference type="Proteomes" id="UP000034581">
    <property type="component" value="Unassembled WGS sequence"/>
</dbReference>
<dbReference type="GO" id="GO:0003677">
    <property type="term" value="F:DNA binding"/>
    <property type="evidence" value="ECO:0007669"/>
    <property type="project" value="UniProtKB-KW"/>
</dbReference>
<keyword evidence="3" id="KW-0238">DNA-binding</keyword>
<comment type="caution">
    <text evidence="5">The sequence shown here is derived from an EMBL/GenBank/DDBJ whole genome shotgun (WGS) entry which is preliminary data.</text>
</comment>
<name>A0A0G0BKR4_UNCC3</name>
<keyword evidence="2" id="KW-0680">Restriction system</keyword>
<evidence type="ECO:0000259" key="4">
    <source>
        <dbReference type="Pfam" id="PF01420"/>
    </source>
</evidence>
<comment type="similarity">
    <text evidence="1">Belongs to the type-I restriction system S methylase family.</text>
</comment>
<dbReference type="PATRIC" id="fig|1618350.3.peg.468"/>
<evidence type="ECO:0000313" key="6">
    <source>
        <dbReference type="Proteomes" id="UP000034581"/>
    </source>
</evidence>
<gene>
    <name evidence="5" type="ORF">UR67_C0002G0163</name>
</gene>
<dbReference type="Pfam" id="PF01420">
    <property type="entry name" value="Methylase_S"/>
    <property type="match status" value="1"/>
</dbReference>
<sequence>MQYSIVNYSEILNQSENFRLDAEYFKPEYLKVHNIIQSDWSILNNIAKISDGDHAKFPENQKENVRYLRAKDLKGNTILNDDPVYVSNDYFLKQKRSWIESENILLSIMGSVGEIAITPVDFQVCMANRAISIIKKIKENPYYIFVFLITIYGINQIERLQAGGVQERINLDDLRKIRIPKLSDSFVLKIQELALKRFKLIEKSKSLYTEAENLLLSELGLEDWKPQHKLSFVKNFSDTVEAERIDSEYFQPKYEELLRKIKEYKNGFNTLKKIVMLKDKNFNPENKEIYKYIELTNISDNGEIIGYTESLGQDLPTRARRKVQSDDVIVSSIEGSLESVALINDKLDNALCSTGFYINRSKEINSETLLCFVRTIAGQLQLKKGCSGTILTAINKPEYEDILIPKIRPKIQEQIKEKINEMYKSKQESKNFLEKAKRAVEIAIEENEDTAMKYLSTND</sequence>
<dbReference type="STRING" id="1618350.UR67_C0002G0163"/>
<dbReference type="GO" id="GO:0009307">
    <property type="term" value="P:DNA restriction-modification system"/>
    <property type="evidence" value="ECO:0007669"/>
    <property type="project" value="UniProtKB-KW"/>
</dbReference>
<dbReference type="PANTHER" id="PTHR30408:SF12">
    <property type="entry name" value="TYPE I RESTRICTION ENZYME MJAVIII SPECIFICITY SUBUNIT"/>
    <property type="match status" value="1"/>
</dbReference>
<accession>A0A0G0BKR4</accession>
<proteinExistence type="inferred from homology"/>
<dbReference type="PANTHER" id="PTHR30408">
    <property type="entry name" value="TYPE-1 RESTRICTION ENZYME ECOKI SPECIFICITY PROTEIN"/>
    <property type="match status" value="1"/>
</dbReference>
<evidence type="ECO:0000256" key="3">
    <source>
        <dbReference type="ARBA" id="ARBA00023125"/>
    </source>
</evidence>
<dbReference type="InterPro" id="IPR052021">
    <property type="entry name" value="Type-I_RS_S_subunit"/>
</dbReference>
<dbReference type="EMBL" id="LBQB01000002">
    <property type="protein sequence ID" value="KKP70043.1"/>
    <property type="molecule type" value="Genomic_DNA"/>
</dbReference>
<dbReference type="AlphaFoldDB" id="A0A0G0BKR4"/>
<dbReference type="Gene3D" id="3.90.220.20">
    <property type="entry name" value="DNA methylase specificity domains"/>
    <property type="match status" value="3"/>
</dbReference>
<evidence type="ECO:0000256" key="2">
    <source>
        <dbReference type="ARBA" id="ARBA00022747"/>
    </source>
</evidence>
<dbReference type="InterPro" id="IPR000055">
    <property type="entry name" value="Restrct_endonuc_typeI_TRD"/>
</dbReference>
<evidence type="ECO:0000313" key="5">
    <source>
        <dbReference type="EMBL" id="KKP70043.1"/>
    </source>
</evidence>
<dbReference type="SUPFAM" id="SSF116734">
    <property type="entry name" value="DNA methylase specificity domain"/>
    <property type="match status" value="2"/>
</dbReference>
<organism evidence="5 6">
    <name type="scientific">candidate division CPR3 bacterium GW2011_GWF2_35_18</name>
    <dbReference type="NCBI Taxonomy" id="1618350"/>
    <lineage>
        <taxon>Bacteria</taxon>
        <taxon>Bacteria division CPR3</taxon>
    </lineage>
</organism>